<dbReference type="Pfam" id="PF01255">
    <property type="entry name" value="Prenyltransf"/>
    <property type="match status" value="1"/>
</dbReference>
<evidence type="ECO:0000313" key="4">
    <source>
        <dbReference type="Proteomes" id="UP001229244"/>
    </source>
</evidence>
<name>A0AAE3VPU4_9HYPH</name>
<dbReference type="NCBIfam" id="TIGR00055">
    <property type="entry name" value="uppS"/>
    <property type="match status" value="1"/>
</dbReference>
<evidence type="ECO:0000256" key="1">
    <source>
        <dbReference type="ARBA" id="ARBA00022679"/>
    </source>
</evidence>
<feature type="binding site" evidence="2">
    <location>
        <position position="78"/>
    </location>
    <ligand>
        <name>substrate</name>
    </ligand>
</feature>
<reference evidence="3" key="1">
    <citation type="submission" date="2023-07" db="EMBL/GenBank/DDBJ databases">
        <title>Genomic Encyclopedia of Type Strains, Phase IV (KMG-IV): sequencing the most valuable type-strain genomes for metagenomic binning, comparative biology and taxonomic classification.</title>
        <authorList>
            <person name="Goeker M."/>
        </authorList>
    </citation>
    <scope>NUCLEOTIDE SEQUENCE</scope>
    <source>
        <strain evidence="3">DSM 21202</strain>
    </source>
</reference>
<feature type="binding site" evidence="2">
    <location>
        <position position="216"/>
    </location>
    <ligand>
        <name>Mg(2+)</name>
        <dbReference type="ChEBI" id="CHEBI:18420"/>
    </ligand>
</feature>
<evidence type="ECO:0000256" key="2">
    <source>
        <dbReference type="HAMAP-Rule" id="MF_01139"/>
    </source>
</evidence>
<dbReference type="InterPro" id="IPR001441">
    <property type="entry name" value="UPP_synth-like"/>
</dbReference>
<feature type="binding site" evidence="2">
    <location>
        <position position="29"/>
    </location>
    <ligand>
        <name>Mg(2+)</name>
        <dbReference type="ChEBI" id="CHEBI:18420"/>
    </ligand>
</feature>
<feature type="binding site" evidence="2">
    <location>
        <position position="34"/>
    </location>
    <ligand>
        <name>substrate</name>
    </ligand>
</feature>
<dbReference type="SUPFAM" id="SSF64005">
    <property type="entry name" value="Undecaprenyl diphosphate synthase"/>
    <property type="match status" value="1"/>
</dbReference>
<protein>
    <recommendedName>
        <fullName evidence="2">Isoprenyl transferase</fullName>
        <ecNumber evidence="2">2.5.1.-</ecNumber>
    </recommendedName>
</protein>
<dbReference type="PANTHER" id="PTHR10291:SF0">
    <property type="entry name" value="DEHYDRODOLICHYL DIPHOSPHATE SYNTHASE 2"/>
    <property type="match status" value="1"/>
</dbReference>
<dbReference type="Gene3D" id="3.40.1180.10">
    <property type="entry name" value="Decaprenyl diphosphate synthase-like"/>
    <property type="match status" value="1"/>
</dbReference>
<dbReference type="Proteomes" id="UP001229244">
    <property type="component" value="Unassembled WGS sequence"/>
</dbReference>
<feature type="binding site" evidence="2">
    <location>
        <position position="80"/>
    </location>
    <ligand>
        <name>substrate</name>
    </ligand>
</feature>
<comment type="function">
    <text evidence="2">Catalyzes the condensation of isopentenyl diphosphate (IPP) with allylic pyrophosphates generating different type of terpenoids.</text>
</comment>
<keyword evidence="2" id="KW-0460">Magnesium</keyword>
<comment type="cofactor">
    <cofactor evidence="2">
        <name>Mg(2+)</name>
        <dbReference type="ChEBI" id="CHEBI:18420"/>
    </cofactor>
    <text evidence="2">Binds 2 magnesium ions per subunit.</text>
</comment>
<dbReference type="GO" id="GO:0000287">
    <property type="term" value="F:magnesium ion binding"/>
    <property type="evidence" value="ECO:0007669"/>
    <property type="project" value="UniProtKB-UniRule"/>
</dbReference>
<dbReference type="EMBL" id="JAUSUL010000002">
    <property type="protein sequence ID" value="MDQ0315546.1"/>
    <property type="molecule type" value="Genomic_DNA"/>
</dbReference>
<dbReference type="GO" id="GO:0016094">
    <property type="term" value="P:polyprenol biosynthetic process"/>
    <property type="evidence" value="ECO:0007669"/>
    <property type="project" value="TreeGrafter"/>
</dbReference>
<keyword evidence="4" id="KW-1185">Reference proteome</keyword>
<accession>A0AAE3VPU4</accession>
<dbReference type="AlphaFoldDB" id="A0AAE3VPU4"/>
<keyword evidence="1 2" id="KW-0808">Transferase</keyword>
<feature type="binding site" evidence="2">
    <location>
        <position position="46"/>
    </location>
    <ligand>
        <name>substrate</name>
    </ligand>
</feature>
<dbReference type="FunFam" id="3.40.1180.10:FF:000001">
    <property type="entry name" value="(2E,6E)-farnesyl-diphosphate-specific ditrans,polycis-undecaprenyl-diphosphate synthase"/>
    <property type="match status" value="1"/>
</dbReference>
<proteinExistence type="inferred from homology"/>
<feature type="binding site" evidence="2">
    <location>
        <begin position="30"/>
        <end position="33"/>
    </location>
    <ligand>
        <name>substrate</name>
    </ligand>
</feature>
<comment type="similarity">
    <text evidence="2">Belongs to the UPP synthase family.</text>
</comment>
<dbReference type="EC" id="2.5.1.-" evidence="2"/>
<dbReference type="NCBIfam" id="NF011408">
    <property type="entry name" value="PRK14834.1"/>
    <property type="match status" value="1"/>
</dbReference>
<feature type="binding site" evidence="2">
    <location>
        <begin position="74"/>
        <end position="76"/>
    </location>
    <ligand>
        <name>substrate</name>
    </ligand>
</feature>
<evidence type="ECO:0000313" key="3">
    <source>
        <dbReference type="EMBL" id="MDQ0315546.1"/>
    </source>
</evidence>
<feature type="binding site" evidence="2">
    <location>
        <position position="42"/>
    </location>
    <ligand>
        <name>substrate</name>
    </ligand>
</feature>
<organism evidence="3 4">
    <name type="scientific">Amorphus orientalis</name>
    <dbReference type="NCBI Taxonomy" id="649198"/>
    <lineage>
        <taxon>Bacteria</taxon>
        <taxon>Pseudomonadati</taxon>
        <taxon>Pseudomonadota</taxon>
        <taxon>Alphaproteobacteria</taxon>
        <taxon>Hyphomicrobiales</taxon>
        <taxon>Amorphaceae</taxon>
        <taxon>Amorphus</taxon>
    </lineage>
</organism>
<dbReference type="InterPro" id="IPR036424">
    <property type="entry name" value="UPP_synth-like_sf"/>
</dbReference>
<feature type="active site" evidence="2">
    <location>
        <position position="29"/>
    </location>
</feature>
<dbReference type="GO" id="GO:0008834">
    <property type="term" value="F:ditrans,polycis-undecaprenyl-diphosphate synthase [(2E,6E)-farnesyl-diphosphate specific] activity"/>
    <property type="evidence" value="ECO:0007669"/>
    <property type="project" value="TreeGrafter"/>
</dbReference>
<feature type="active site" description="Proton acceptor" evidence="2">
    <location>
        <position position="77"/>
    </location>
</feature>
<dbReference type="HAMAP" id="MF_01139">
    <property type="entry name" value="ISPT"/>
    <property type="match status" value="1"/>
</dbReference>
<feature type="binding site" evidence="2">
    <location>
        <begin position="203"/>
        <end position="205"/>
    </location>
    <ligand>
        <name>substrate</name>
    </ligand>
</feature>
<dbReference type="NCBIfam" id="NF011405">
    <property type="entry name" value="PRK14830.1"/>
    <property type="match status" value="1"/>
</dbReference>
<dbReference type="RefSeq" id="WP_306885372.1">
    <property type="nucleotide sequence ID" value="NZ_JAUSUL010000002.1"/>
</dbReference>
<keyword evidence="2" id="KW-0479">Metal-binding</keyword>
<comment type="subunit">
    <text evidence="2">Homodimer.</text>
</comment>
<dbReference type="GO" id="GO:0005829">
    <property type="term" value="C:cytosol"/>
    <property type="evidence" value="ECO:0007669"/>
    <property type="project" value="TreeGrafter"/>
</dbReference>
<gene>
    <name evidence="3" type="ORF">J2S73_002003</name>
</gene>
<dbReference type="CDD" id="cd00475">
    <property type="entry name" value="Cis_IPPS"/>
    <property type="match status" value="1"/>
</dbReference>
<sequence length="256" mass="28029">MSALGEAQLRQRPATDAAAVPAHVGIIMDGNGRWAEARGLPRAAGHRKGVEALRRAVRHAGELGVRYLTVFSFSSENWSRPAQEIASLMALLRRFIQEDLRELHQANVRVRPIGRRDNLSPEIESLLRNAEDTTRGNTGMTLFVAFNYGGRDEIVRACQAIARGVQTGAVSPDAIDEDMIAAHLDTAGVPDPDMIIRTSGECRLSNFTMWQAAYSEFVFVPVHWPDFDEAALDSAIAEFRNRSRRFGSVAADAGGG</sequence>
<dbReference type="PANTHER" id="PTHR10291">
    <property type="entry name" value="DEHYDRODOLICHYL DIPHOSPHATE SYNTHASE FAMILY MEMBER"/>
    <property type="match status" value="1"/>
</dbReference>
<comment type="caution">
    <text evidence="3">The sequence shown here is derived from an EMBL/GenBank/DDBJ whole genome shotgun (WGS) entry which is preliminary data.</text>
</comment>
<feature type="binding site" evidence="2">
    <location>
        <position position="197"/>
    </location>
    <ligand>
        <name>substrate</name>
    </ligand>
</feature>